<protein>
    <submittedName>
        <fullName evidence="2">Uncharacterized protein</fullName>
    </submittedName>
</protein>
<dbReference type="Proteomes" id="UP000299102">
    <property type="component" value="Unassembled WGS sequence"/>
</dbReference>
<gene>
    <name evidence="2" type="ORF">EVAR_46306_1</name>
</gene>
<dbReference type="EMBL" id="BGZK01001002">
    <property type="protein sequence ID" value="GBP68143.1"/>
    <property type="molecule type" value="Genomic_DNA"/>
</dbReference>
<organism evidence="2 3">
    <name type="scientific">Eumeta variegata</name>
    <name type="common">Bagworm moth</name>
    <name type="synonym">Eumeta japonica</name>
    <dbReference type="NCBI Taxonomy" id="151549"/>
    <lineage>
        <taxon>Eukaryota</taxon>
        <taxon>Metazoa</taxon>
        <taxon>Ecdysozoa</taxon>
        <taxon>Arthropoda</taxon>
        <taxon>Hexapoda</taxon>
        <taxon>Insecta</taxon>
        <taxon>Pterygota</taxon>
        <taxon>Neoptera</taxon>
        <taxon>Endopterygota</taxon>
        <taxon>Lepidoptera</taxon>
        <taxon>Glossata</taxon>
        <taxon>Ditrysia</taxon>
        <taxon>Tineoidea</taxon>
        <taxon>Psychidae</taxon>
        <taxon>Oiketicinae</taxon>
        <taxon>Eumeta</taxon>
    </lineage>
</organism>
<evidence type="ECO:0000313" key="3">
    <source>
        <dbReference type="Proteomes" id="UP000299102"/>
    </source>
</evidence>
<sequence>MPEWKGRVPLTRSHCERITVAVLVPNRPLELSGGERTPARARGRSRRKGSGAGTAGASASVVKARSDGRARDNTPSVHGRDGPIFAAGCLRGSLI</sequence>
<reference evidence="2 3" key="1">
    <citation type="journal article" date="2019" name="Commun. Biol.">
        <title>The bagworm genome reveals a unique fibroin gene that provides high tensile strength.</title>
        <authorList>
            <person name="Kono N."/>
            <person name="Nakamura H."/>
            <person name="Ohtoshi R."/>
            <person name="Tomita M."/>
            <person name="Numata K."/>
            <person name="Arakawa K."/>
        </authorList>
    </citation>
    <scope>NUCLEOTIDE SEQUENCE [LARGE SCALE GENOMIC DNA]</scope>
</reference>
<evidence type="ECO:0000256" key="1">
    <source>
        <dbReference type="SAM" id="MobiDB-lite"/>
    </source>
</evidence>
<feature type="region of interest" description="Disordered" evidence="1">
    <location>
        <begin position="26"/>
        <end position="83"/>
    </location>
</feature>
<keyword evidence="3" id="KW-1185">Reference proteome</keyword>
<dbReference type="AlphaFoldDB" id="A0A4C1XYB3"/>
<evidence type="ECO:0000313" key="2">
    <source>
        <dbReference type="EMBL" id="GBP68143.1"/>
    </source>
</evidence>
<accession>A0A4C1XYB3</accession>
<name>A0A4C1XYB3_EUMVA</name>
<feature type="compositionally biased region" description="Basic residues" evidence="1">
    <location>
        <begin position="39"/>
        <end position="49"/>
    </location>
</feature>
<proteinExistence type="predicted"/>
<comment type="caution">
    <text evidence="2">The sequence shown here is derived from an EMBL/GenBank/DDBJ whole genome shotgun (WGS) entry which is preliminary data.</text>
</comment>